<dbReference type="AlphaFoldDB" id="A0A0E0KTB6"/>
<dbReference type="eggNOG" id="ENOG502S39P">
    <property type="taxonomic scope" value="Eukaryota"/>
</dbReference>
<evidence type="ECO:0000313" key="3">
    <source>
        <dbReference type="Proteomes" id="UP000026962"/>
    </source>
</evidence>
<sequence>MQFPFAAGDYPADQVDPDYLYFLRHIRPDGNSYTLELPSDGVSPPSLVKYEAPADTGSTDGECVSDPSPGRASTNRPPEEKESSVEVDADAAAPSSWIDSLVDIDEDYRLFLKHTRVVNDNMVLEIDGVLVTYPCAASPESSSEVGDAREKGAKEVAMDSDEPVVILPDPKVCDWVAEVDASVRTLDTKKKMKMSSSNVNNAGPSVPPGLQGVIWPAHINIRPDSDFKQRLLDALSKPFSRKEYIKLFDMASIRTPLVKLRQVRNDVKFYPTEEMGNSYFDHYPDLVDQVMHTSFPNGLALMRGFFFWLQNNAHEDQFRPWVDVSKDHEVIPLID</sequence>
<dbReference type="STRING" id="4537.A0A0E0KTB6"/>
<dbReference type="EnsemblPlants" id="OPUNC04G17830.1">
    <property type="protein sequence ID" value="OPUNC04G17830.1"/>
    <property type="gene ID" value="OPUNC04G17830"/>
</dbReference>
<dbReference type="PANTHER" id="PTHR34194:SF2">
    <property type="entry name" value="F14J8.16 PROTEIN"/>
    <property type="match status" value="1"/>
</dbReference>
<dbReference type="PANTHER" id="PTHR34194">
    <property type="entry name" value="F14J8.16 PROTEIN"/>
    <property type="match status" value="1"/>
</dbReference>
<dbReference type="OMA" id="IMNSGRC"/>
<protein>
    <submittedName>
        <fullName evidence="2">Uncharacterized protein</fullName>
    </submittedName>
</protein>
<proteinExistence type="predicted"/>
<evidence type="ECO:0000256" key="1">
    <source>
        <dbReference type="SAM" id="MobiDB-lite"/>
    </source>
</evidence>
<accession>A0A0E0KTB6</accession>
<feature type="region of interest" description="Disordered" evidence="1">
    <location>
        <begin position="33"/>
        <end position="90"/>
    </location>
</feature>
<name>A0A0E0KTB6_ORYPU</name>
<reference evidence="2" key="1">
    <citation type="submission" date="2015-04" db="UniProtKB">
        <authorList>
            <consortium name="EnsemblPlants"/>
        </authorList>
    </citation>
    <scope>IDENTIFICATION</scope>
</reference>
<dbReference type="Gramene" id="OPUNC04G17830.1">
    <property type="protein sequence ID" value="OPUNC04G17830.1"/>
    <property type="gene ID" value="OPUNC04G17830"/>
</dbReference>
<organism evidence="2">
    <name type="scientific">Oryza punctata</name>
    <name type="common">Red rice</name>
    <dbReference type="NCBI Taxonomy" id="4537"/>
    <lineage>
        <taxon>Eukaryota</taxon>
        <taxon>Viridiplantae</taxon>
        <taxon>Streptophyta</taxon>
        <taxon>Embryophyta</taxon>
        <taxon>Tracheophyta</taxon>
        <taxon>Spermatophyta</taxon>
        <taxon>Magnoliopsida</taxon>
        <taxon>Liliopsida</taxon>
        <taxon>Poales</taxon>
        <taxon>Poaceae</taxon>
        <taxon>BOP clade</taxon>
        <taxon>Oryzoideae</taxon>
        <taxon>Oryzeae</taxon>
        <taxon>Oryzinae</taxon>
        <taxon>Oryza</taxon>
    </lineage>
</organism>
<dbReference type="HOGENOM" id="CLU_040723_0_0_1"/>
<keyword evidence="3" id="KW-1185">Reference proteome</keyword>
<dbReference type="Proteomes" id="UP000026962">
    <property type="component" value="Chromosome 4"/>
</dbReference>
<reference evidence="2" key="2">
    <citation type="submission" date="2018-05" db="EMBL/GenBank/DDBJ databases">
        <title>OpunRS2 (Oryza punctata Reference Sequence Version 2).</title>
        <authorList>
            <person name="Zhang J."/>
            <person name="Kudrna D."/>
            <person name="Lee S."/>
            <person name="Talag J."/>
            <person name="Welchert J."/>
            <person name="Wing R.A."/>
        </authorList>
    </citation>
    <scope>NUCLEOTIDE SEQUENCE [LARGE SCALE GENOMIC DNA]</scope>
</reference>
<evidence type="ECO:0000313" key="2">
    <source>
        <dbReference type="EnsemblPlants" id="OPUNC04G17830.1"/>
    </source>
</evidence>